<dbReference type="Gene3D" id="1.10.10.2840">
    <property type="entry name" value="PucR C-terminal helix-turn-helix domain"/>
    <property type="match status" value="1"/>
</dbReference>
<keyword evidence="4" id="KW-1185">Reference proteome</keyword>
<accession>A0A2R4T0W0</accession>
<dbReference type="InterPro" id="IPR042070">
    <property type="entry name" value="PucR_C-HTH_sf"/>
</dbReference>
<reference evidence="3 4" key="1">
    <citation type="submission" date="2018-01" db="EMBL/GenBank/DDBJ databases">
        <title>Complete genome sequence of Streptomyces lunaelactis MM109T, a Ferroverdin A producer isolated from cave moonmilk deposits.</title>
        <authorList>
            <person name="Naome A."/>
            <person name="Martinet L."/>
            <person name="Maciejewska M."/>
            <person name="Anderssen S."/>
            <person name="Adam D."/>
            <person name="Tenconi E."/>
            <person name="Deflandre B."/>
            <person name="Arguelles-Arias A."/>
            <person name="Calusinska M."/>
            <person name="Copieters W."/>
            <person name="Karim L."/>
            <person name="Hanikenne M."/>
            <person name="Baurain D."/>
            <person name="van Wezel G."/>
            <person name="Smargiasso N."/>
            <person name="de Pauw E."/>
            <person name="Delfosse P."/>
            <person name="Rigali S."/>
        </authorList>
    </citation>
    <scope>NUCLEOTIDE SEQUENCE [LARGE SCALE GENOMIC DNA]</scope>
    <source>
        <strain evidence="3 4">MM109</strain>
    </source>
</reference>
<gene>
    <name evidence="3" type="ORF">SLUN_11780</name>
</gene>
<dbReference type="Proteomes" id="UP000244201">
    <property type="component" value="Chromosome"/>
</dbReference>
<dbReference type="AlphaFoldDB" id="A0A2R4T0W0"/>
<evidence type="ECO:0000256" key="1">
    <source>
        <dbReference type="SAM" id="MobiDB-lite"/>
    </source>
</evidence>
<feature type="region of interest" description="Disordered" evidence="1">
    <location>
        <begin position="124"/>
        <end position="148"/>
    </location>
</feature>
<protein>
    <recommendedName>
        <fullName evidence="2">PucR C-terminal helix-turn-helix domain-containing protein</fullName>
    </recommendedName>
</protein>
<organism evidence="3 4">
    <name type="scientific">Streptomyces lunaelactis</name>
    <dbReference type="NCBI Taxonomy" id="1535768"/>
    <lineage>
        <taxon>Bacteria</taxon>
        <taxon>Bacillati</taxon>
        <taxon>Actinomycetota</taxon>
        <taxon>Actinomycetes</taxon>
        <taxon>Kitasatosporales</taxon>
        <taxon>Streptomycetaceae</taxon>
        <taxon>Streptomyces</taxon>
    </lineage>
</organism>
<dbReference type="Pfam" id="PF13556">
    <property type="entry name" value="HTH_30"/>
    <property type="match status" value="1"/>
</dbReference>
<evidence type="ECO:0000259" key="2">
    <source>
        <dbReference type="Pfam" id="PF13556"/>
    </source>
</evidence>
<evidence type="ECO:0000313" key="4">
    <source>
        <dbReference type="Proteomes" id="UP000244201"/>
    </source>
</evidence>
<dbReference type="PANTHER" id="PTHR33744">
    <property type="entry name" value="CARBOHYDRATE DIACID REGULATOR"/>
    <property type="match status" value="1"/>
</dbReference>
<dbReference type="InterPro" id="IPR025736">
    <property type="entry name" value="PucR_C-HTH_dom"/>
</dbReference>
<sequence length="148" mass="15912">MLDLALQIDARAASMQAKPPSWDTPSLDDLLSTHPAQAWADLTFAPLEQDRRDLRRTLQVWLGHNTNADSAAAELEVHPQTIRGRLRSAERLLQRSLLAGAAGTHDLVIALFITGGIPTSPGRLQPLSPALLQRPQGTGPGDCADVPC</sequence>
<evidence type="ECO:0000313" key="3">
    <source>
        <dbReference type="EMBL" id="AVZ72766.1"/>
    </source>
</evidence>
<proteinExistence type="predicted"/>
<dbReference type="EMBL" id="CP026304">
    <property type="protein sequence ID" value="AVZ72766.1"/>
    <property type="molecule type" value="Genomic_DNA"/>
</dbReference>
<feature type="domain" description="PucR C-terminal helix-turn-helix" evidence="2">
    <location>
        <begin position="54"/>
        <end position="99"/>
    </location>
</feature>
<dbReference type="KEGG" id="slk:SLUN_11780"/>
<dbReference type="PANTHER" id="PTHR33744:SF1">
    <property type="entry name" value="DNA-BINDING TRANSCRIPTIONAL ACTIVATOR ADER"/>
    <property type="match status" value="1"/>
</dbReference>
<dbReference type="InterPro" id="IPR051448">
    <property type="entry name" value="CdaR-like_regulators"/>
</dbReference>
<name>A0A2R4T0W0_9ACTN</name>